<keyword evidence="1" id="KW-0472">Membrane</keyword>
<name>A0A7D5HIH6_9PSED</name>
<protein>
    <submittedName>
        <fullName evidence="2">Uncharacterized protein</fullName>
    </submittedName>
</protein>
<evidence type="ECO:0000256" key="1">
    <source>
        <dbReference type="SAM" id="Phobius"/>
    </source>
</evidence>
<proteinExistence type="predicted"/>
<feature type="transmembrane region" description="Helical" evidence="1">
    <location>
        <begin position="58"/>
        <end position="80"/>
    </location>
</feature>
<dbReference type="RefSeq" id="WP_176571699.1">
    <property type="nucleotide sequence ID" value="NZ_CP056030.1"/>
</dbReference>
<keyword evidence="3" id="KW-1185">Reference proteome</keyword>
<sequence length="121" mass="12833">MKLTIKAGDFLQCEGEYSNGSLTLKTATHPSPGERIPVSRIKNITVANHEINRSLGGALGWGMAGALVLGPVGLVAGLWLGGKEEQVTFIATLKDGRKLTAVADSRTFSKLNGTLNERRVS</sequence>
<organism evidence="2 3">
    <name type="scientific">Pseudomonas eucalypticola</name>
    <dbReference type="NCBI Taxonomy" id="2599595"/>
    <lineage>
        <taxon>Bacteria</taxon>
        <taxon>Pseudomonadati</taxon>
        <taxon>Pseudomonadota</taxon>
        <taxon>Gammaproteobacteria</taxon>
        <taxon>Pseudomonadales</taxon>
        <taxon>Pseudomonadaceae</taxon>
        <taxon>Pseudomonas</taxon>
    </lineage>
</organism>
<dbReference type="EMBL" id="CP056030">
    <property type="protein sequence ID" value="QKZ06126.1"/>
    <property type="molecule type" value="Genomic_DNA"/>
</dbReference>
<dbReference type="AlphaFoldDB" id="A0A7D5HIH6"/>
<dbReference type="KEGG" id="pez:HWQ56_21050"/>
<gene>
    <name evidence="2" type="ORF">HWQ56_21050</name>
</gene>
<accession>A0A7D5HIH6</accession>
<evidence type="ECO:0000313" key="3">
    <source>
        <dbReference type="Proteomes" id="UP000509568"/>
    </source>
</evidence>
<dbReference type="Proteomes" id="UP000509568">
    <property type="component" value="Chromosome"/>
</dbReference>
<reference evidence="2 3" key="1">
    <citation type="submission" date="2020-06" db="EMBL/GenBank/DDBJ databases">
        <title>Pseudomonas eucalypticola sp. nov., an endophyte of Eucalyptus dunnii leaves with biocontrol ability of eucalyptus leaf blight.</title>
        <authorList>
            <person name="Liu Y."/>
            <person name="Song Z."/>
            <person name="Zeng H."/>
            <person name="Lu M."/>
            <person name="Wang X."/>
            <person name="Lian X."/>
            <person name="Zhang Q."/>
        </authorList>
    </citation>
    <scope>NUCLEOTIDE SEQUENCE [LARGE SCALE GENOMIC DNA]</scope>
    <source>
        <strain evidence="2 3">NP-1</strain>
    </source>
</reference>
<keyword evidence="1" id="KW-1133">Transmembrane helix</keyword>
<evidence type="ECO:0000313" key="2">
    <source>
        <dbReference type="EMBL" id="QKZ06126.1"/>
    </source>
</evidence>
<keyword evidence="1" id="KW-0812">Transmembrane</keyword>